<proteinExistence type="predicted"/>
<evidence type="ECO:0000313" key="2">
    <source>
        <dbReference type="Proteomes" id="UP000813385"/>
    </source>
</evidence>
<gene>
    <name evidence="1" type="ORF">B0T11DRAFT_95239</name>
</gene>
<keyword evidence="2" id="KW-1185">Reference proteome</keyword>
<name>A0A8K0X697_9PEZI</name>
<sequence>MARSATDIIKELDTAGFSCLPDAGIGDLVSKLGHGGFHFWSEDGLSYYENNISKHQLISSVVEKVLGACKLMHWVRYSGLPDHIECFRSGGPRRQLIIQHWESGGEAIFYSGSHHGVHCSTESKASIRKLHESNREDLLRAGCQPVHKTFPHGCLVIRDGRLYVEHKAGSAITFVFATDDAMTDIPKIMLPALPRLIERLEEIQTERMKINYDVDPYDHSV</sequence>
<accession>A0A8K0X697</accession>
<protein>
    <submittedName>
        <fullName evidence="1">Uncharacterized protein</fullName>
    </submittedName>
</protein>
<comment type="caution">
    <text evidence="1">The sequence shown here is derived from an EMBL/GenBank/DDBJ whole genome shotgun (WGS) entry which is preliminary data.</text>
</comment>
<evidence type="ECO:0000313" key="1">
    <source>
        <dbReference type="EMBL" id="KAH7363615.1"/>
    </source>
</evidence>
<dbReference type="OrthoDB" id="5068804at2759"/>
<dbReference type="EMBL" id="JAGPXD010000003">
    <property type="protein sequence ID" value="KAH7363615.1"/>
    <property type="molecule type" value="Genomic_DNA"/>
</dbReference>
<organism evidence="1 2">
    <name type="scientific">Plectosphaerella cucumerina</name>
    <dbReference type="NCBI Taxonomy" id="40658"/>
    <lineage>
        <taxon>Eukaryota</taxon>
        <taxon>Fungi</taxon>
        <taxon>Dikarya</taxon>
        <taxon>Ascomycota</taxon>
        <taxon>Pezizomycotina</taxon>
        <taxon>Sordariomycetes</taxon>
        <taxon>Hypocreomycetidae</taxon>
        <taxon>Glomerellales</taxon>
        <taxon>Plectosphaerellaceae</taxon>
        <taxon>Plectosphaerella</taxon>
    </lineage>
</organism>
<dbReference type="AlphaFoldDB" id="A0A8K0X697"/>
<reference evidence="1" key="1">
    <citation type="journal article" date="2021" name="Nat. Commun.">
        <title>Genetic determinants of endophytism in the Arabidopsis root mycobiome.</title>
        <authorList>
            <person name="Mesny F."/>
            <person name="Miyauchi S."/>
            <person name="Thiergart T."/>
            <person name="Pickel B."/>
            <person name="Atanasova L."/>
            <person name="Karlsson M."/>
            <person name="Huettel B."/>
            <person name="Barry K.W."/>
            <person name="Haridas S."/>
            <person name="Chen C."/>
            <person name="Bauer D."/>
            <person name="Andreopoulos W."/>
            <person name="Pangilinan J."/>
            <person name="LaButti K."/>
            <person name="Riley R."/>
            <person name="Lipzen A."/>
            <person name="Clum A."/>
            <person name="Drula E."/>
            <person name="Henrissat B."/>
            <person name="Kohler A."/>
            <person name="Grigoriev I.V."/>
            <person name="Martin F.M."/>
            <person name="Hacquard S."/>
        </authorList>
    </citation>
    <scope>NUCLEOTIDE SEQUENCE</scope>
    <source>
        <strain evidence="1">MPI-CAGE-AT-0016</strain>
    </source>
</reference>
<dbReference type="Proteomes" id="UP000813385">
    <property type="component" value="Unassembled WGS sequence"/>
</dbReference>